<dbReference type="Pfam" id="PF26652">
    <property type="entry name" value="Zn_ribbon_double"/>
    <property type="match status" value="1"/>
</dbReference>
<evidence type="ECO:0000313" key="3">
    <source>
        <dbReference type="EMBL" id="KAF2854746.1"/>
    </source>
</evidence>
<keyword evidence="4" id="KW-1185">Reference proteome</keyword>
<evidence type="ECO:0000259" key="2">
    <source>
        <dbReference type="Pfam" id="PF26652"/>
    </source>
</evidence>
<dbReference type="EMBL" id="MU006292">
    <property type="protein sequence ID" value="KAF2854746.1"/>
    <property type="molecule type" value="Genomic_DNA"/>
</dbReference>
<protein>
    <recommendedName>
        <fullName evidence="2">Probable double zinc ribbon domain-containing protein</fullName>
    </recommendedName>
</protein>
<feature type="region of interest" description="Disordered" evidence="1">
    <location>
        <begin position="230"/>
        <end position="261"/>
    </location>
</feature>
<dbReference type="InterPro" id="IPR058253">
    <property type="entry name" value="Zn_ribbon_double"/>
</dbReference>
<dbReference type="Proteomes" id="UP000799423">
    <property type="component" value="Unassembled WGS sequence"/>
</dbReference>
<dbReference type="AlphaFoldDB" id="A0A6A7BGU3"/>
<feature type="domain" description="Probable double zinc ribbon" evidence="2">
    <location>
        <begin position="86"/>
        <end position="210"/>
    </location>
</feature>
<organism evidence="3 4">
    <name type="scientific">Plenodomus tracheiphilus IPT5</name>
    <dbReference type="NCBI Taxonomy" id="1408161"/>
    <lineage>
        <taxon>Eukaryota</taxon>
        <taxon>Fungi</taxon>
        <taxon>Dikarya</taxon>
        <taxon>Ascomycota</taxon>
        <taxon>Pezizomycotina</taxon>
        <taxon>Dothideomycetes</taxon>
        <taxon>Pleosporomycetidae</taxon>
        <taxon>Pleosporales</taxon>
        <taxon>Pleosporineae</taxon>
        <taxon>Leptosphaeriaceae</taxon>
        <taxon>Plenodomus</taxon>
    </lineage>
</organism>
<sequence>MSVAQGTSEPLAVPTSKPKHSFKKIVKAFSAFSGRGNNVRTPATILNDEALQVELDNAEPAEQKWTTVWQPRDDSERLVIADPGDGMWLCDCMHENPLLHFHGKYPFKHMKCGKCEHIHFPKCSTSAILTPIPSVTMEVFKERYHDAVHQDEARYCRLCRPCGLTHRAVLVEGHLDFQAPCLCGASAIEDGNCFYIGSVEEWRSDPNSQAVNLRLQRTLTAAAVVAEDLRSRQQPRAHNLRPTQSHAPPTGPATSRPDLSRRITTYARMVPRVRVNNPEPLPPTVAPRARWQDGFWYVD</sequence>
<evidence type="ECO:0000256" key="1">
    <source>
        <dbReference type="SAM" id="MobiDB-lite"/>
    </source>
</evidence>
<reference evidence="3" key="1">
    <citation type="submission" date="2020-01" db="EMBL/GenBank/DDBJ databases">
        <authorList>
            <consortium name="DOE Joint Genome Institute"/>
            <person name="Haridas S."/>
            <person name="Albert R."/>
            <person name="Binder M."/>
            <person name="Bloem J."/>
            <person name="Labutti K."/>
            <person name="Salamov A."/>
            <person name="Andreopoulos B."/>
            <person name="Baker S.E."/>
            <person name="Barry K."/>
            <person name="Bills G."/>
            <person name="Bluhm B.H."/>
            <person name="Cannon C."/>
            <person name="Castanera R."/>
            <person name="Culley D.E."/>
            <person name="Daum C."/>
            <person name="Ezra D."/>
            <person name="Gonzalez J.B."/>
            <person name="Henrissat B."/>
            <person name="Kuo A."/>
            <person name="Liang C."/>
            <person name="Lipzen A."/>
            <person name="Lutzoni F."/>
            <person name="Magnuson J."/>
            <person name="Mondo S."/>
            <person name="Nolan M."/>
            <person name="Ohm R."/>
            <person name="Pangilinan J."/>
            <person name="Park H.-J."/>
            <person name="Ramirez L."/>
            <person name="Alfaro M."/>
            <person name="Sun H."/>
            <person name="Tritt A."/>
            <person name="Yoshinaga Y."/>
            <person name="Zwiers L.-H."/>
            <person name="Turgeon B.G."/>
            <person name="Goodwin S.B."/>
            <person name="Spatafora J.W."/>
            <person name="Crous P.W."/>
            <person name="Grigoriev I.V."/>
        </authorList>
    </citation>
    <scope>NUCLEOTIDE SEQUENCE</scope>
    <source>
        <strain evidence="3">IPT5</strain>
    </source>
</reference>
<proteinExistence type="predicted"/>
<dbReference type="OrthoDB" id="3793432at2759"/>
<evidence type="ECO:0000313" key="4">
    <source>
        <dbReference type="Proteomes" id="UP000799423"/>
    </source>
</evidence>
<gene>
    <name evidence="3" type="ORF">T440DRAFT_542303</name>
</gene>
<accession>A0A6A7BGU3</accession>
<name>A0A6A7BGU3_9PLEO</name>